<gene>
    <name evidence="1" type="ORF">QQF64_003742</name>
</gene>
<comment type="caution">
    <text evidence="1">The sequence shown here is derived from an EMBL/GenBank/DDBJ whole genome shotgun (WGS) entry which is preliminary data.</text>
</comment>
<sequence>MKESVNALKRDECSALPLKKTHLFWKHTSSLSPCICLCCHSLSVLFICRVIGLCEGNVSVSHWLEQVGSALMLVVVCVKPALSKKEGNVCVHVHFCRLGLLYASASLSDAVLILCERPERILSSDGMRYF</sequence>
<evidence type="ECO:0000313" key="1">
    <source>
        <dbReference type="EMBL" id="KAL1265715.1"/>
    </source>
</evidence>
<proteinExistence type="predicted"/>
<reference evidence="1 2" key="1">
    <citation type="submission" date="2023-09" db="EMBL/GenBank/DDBJ databases">
        <authorList>
            <person name="Wang M."/>
        </authorList>
    </citation>
    <scope>NUCLEOTIDE SEQUENCE [LARGE SCALE GENOMIC DNA]</scope>
    <source>
        <strain evidence="1">GT-2023</strain>
        <tissue evidence="1">Liver</tissue>
    </source>
</reference>
<keyword evidence="2" id="KW-1185">Reference proteome</keyword>
<dbReference type="EMBL" id="JAYMGO010000011">
    <property type="protein sequence ID" value="KAL1265715.1"/>
    <property type="molecule type" value="Genomic_DNA"/>
</dbReference>
<organism evidence="1 2">
    <name type="scientific">Cirrhinus molitorella</name>
    <name type="common">mud carp</name>
    <dbReference type="NCBI Taxonomy" id="172907"/>
    <lineage>
        <taxon>Eukaryota</taxon>
        <taxon>Metazoa</taxon>
        <taxon>Chordata</taxon>
        <taxon>Craniata</taxon>
        <taxon>Vertebrata</taxon>
        <taxon>Euteleostomi</taxon>
        <taxon>Actinopterygii</taxon>
        <taxon>Neopterygii</taxon>
        <taxon>Teleostei</taxon>
        <taxon>Ostariophysi</taxon>
        <taxon>Cypriniformes</taxon>
        <taxon>Cyprinidae</taxon>
        <taxon>Labeoninae</taxon>
        <taxon>Labeonini</taxon>
        <taxon>Cirrhinus</taxon>
    </lineage>
</organism>
<evidence type="ECO:0000313" key="2">
    <source>
        <dbReference type="Proteomes" id="UP001558613"/>
    </source>
</evidence>
<name>A0ABR3MM57_9TELE</name>
<protein>
    <submittedName>
        <fullName evidence="1">Uncharacterized protein</fullName>
    </submittedName>
</protein>
<accession>A0ABR3MM57</accession>
<dbReference type="Proteomes" id="UP001558613">
    <property type="component" value="Unassembled WGS sequence"/>
</dbReference>